<feature type="transmembrane region" description="Helical" evidence="1">
    <location>
        <begin position="88"/>
        <end position="109"/>
    </location>
</feature>
<accession>A0A9Q0JZV8</accession>
<protein>
    <recommendedName>
        <fullName evidence="2">Nucleotide-diphospho-sugar transferase domain-containing protein</fullName>
    </recommendedName>
</protein>
<keyword evidence="1" id="KW-0472">Membrane</keyword>
<evidence type="ECO:0000256" key="1">
    <source>
        <dbReference type="SAM" id="Phobius"/>
    </source>
</evidence>
<gene>
    <name evidence="3" type="ORF">NE237_024713</name>
</gene>
<dbReference type="Proteomes" id="UP001141806">
    <property type="component" value="Unassembled WGS sequence"/>
</dbReference>
<sequence length="421" mass="49116">MYSNDCSCRGWHSRRRTRPDNLYHLLVNLSDCQNGQQHTPLMSHTISHGHIEKLQIGELNCQKNARLCFFFAGFRQIMVYSKGDIKNLAVVSILFAGVLYLAVGPLNAFSNPFFPFQNCRCSSTNLTSMSLSSPKDELLIALERASMENKTVILAFVNKAYVERKNLEKTMLDLFLDGFWLGEGTRGLMDHLLLVAMDQVAYDRCKFLKLNCYKLMTEGLDFREEKFYMSEDFIKMMWRRTLFLSDVLKRGYNFIFTDTDVMWLRNPLLKLIQDEADDLQISCDYFNGNPHSEANKVINTGFYYVRSNSKTIALFELWHAMKKNFPRWKEQDVLFNIMHRGVFRELGLKVKFLDTLYFSGFCQNSRDFNAVTTVHANCCRGINSKVADLMNVLRDWRKFIDSNNHTLSFQWSKHQACINSW</sequence>
<dbReference type="PANTHER" id="PTHR46038:SF12">
    <property type="entry name" value="OS03G0731800 PROTEIN"/>
    <property type="match status" value="1"/>
</dbReference>
<evidence type="ECO:0000313" key="3">
    <source>
        <dbReference type="EMBL" id="KAJ4957602.1"/>
    </source>
</evidence>
<dbReference type="Pfam" id="PF03407">
    <property type="entry name" value="Nucleotid_trans"/>
    <property type="match status" value="1"/>
</dbReference>
<proteinExistence type="predicted"/>
<evidence type="ECO:0000313" key="4">
    <source>
        <dbReference type="Proteomes" id="UP001141806"/>
    </source>
</evidence>
<keyword evidence="1" id="KW-1133">Transmembrane helix</keyword>
<name>A0A9Q0JZV8_9MAGN</name>
<dbReference type="AlphaFoldDB" id="A0A9Q0JZV8"/>
<organism evidence="3 4">
    <name type="scientific">Protea cynaroides</name>
    <dbReference type="NCBI Taxonomy" id="273540"/>
    <lineage>
        <taxon>Eukaryota</taxon>
        <taxon>Viridiplantae</taxon>
        <taxon>Streptophyta</taxon>
        <taxon>Embryophyta</taxon>
        <taxon>Tracheophyta</taxon>
        <taxon>Spermatophyta</taxon>
        <taxon>Magnoliopsida</taxon>
        <taxon>Proteales</taxon>
        <taxon>Proteaceae</taxon>
        <taxon>Protea</taxon>
    </lineage>
</organism>
<feature type="domain" description="Nucleotide-diphospho-sugar transferase" evidence="2">
    <location>
        <begin position="188"/>
        <end position="389"/>
    </location>
</feature>
<dbReference type="OrthoDB" id="540503at2759"/>
<dbReference type="PANTHER" id="PTHR46038">
    <property type="entry name" value="EXPRESSED PROTEIN-RELATED"/>
    <property type="match status" value="1"/>
</dbReference>
<dbReference type="InterPro" id="IPR044821">
    <property type="entry name" value="At1g28695/At4g15970-like"/>
</dbReference>
<dbReference type="InterPro" id="IPR005069">
    <property type="entry name" value="Nucl-diP-sugar_transferase"/>
</dbReference>
<comment type="caution">
    <text evidence="3">The sequence shown here is derived from an EMBL/GenBank/DDBJ whole genome shotgun (WGS) entry which is preliminary data.</text>
</comment>
<keyword evidence="4" id="KW-1185">Reference proteome</keyword>
<keyword evidence="1" id="KW-0812">Transmembrane</keyword>
<reference evidence="3" key="1">
    <citation type="journal article" date="2023" name="Plant J.">
        <title>The genome of the king protea, Protea cynaroides.</title>
        <authorList>
            <person name="Chang J."/>
            <person name="Duong T.A."/>
            <person name="Schoeman C."/>
            <person name="Ma X."/>
            <person name="Roodt D."/>
            <person name="Barker N."/>
            <person name="Li Z."/>
            <person name="Van de Peer Y."/>
            <person name="Mizrachi E."/>
        </authorList>
    </citation>
    <scope>NUCLEOTIDE SEQUENCE</scope>
    <source>
        <tissue evidence="3">Young leaves</tissue>
    </source>
</reference>
<evidence type="ECO:0000259" key="2">
    <source>
        <dbReference type="Pfam" id="PF03407"/>
    </source>
</evidence>
<dbReference type="EMBL" id="JAMYWD010000010">
    <property type="protein sequence ID" value="KAJ4957602.1"/>
    <property type="molecule type" value="Genomic_DNA"/>
</dbReference>